<reference evidence="2 3" key="1">
    <citation type="submission" date="2018-08" db="EMBL/GenBank/DDBJ databases">
        <title>Genomic investigation of the strawberry pathogen Phytophthora fragariae indicates pathogenicity is determined by transcriptional variation in three key races.</title>
        <authorList>
            <person name="Adams T.M."/>
            <person name="Armitage A.D."/>
            <person name="Sobczyk M.K."/>
            <person name="Bates H.J."/>
            <person name="Dunwell J.M."/>
            <person name="Nellist C.F."/>
            <person name="Harrison R.J."/>
        </authorList>
    </citation>
    <scope>NUCLEOTIDE SEQUENCE [LARGE SCALE GENOMIC DNA]</scope>
    <source>
        <strain evidence="2 3">SCRP333</strain>
    </source>
</reference>
<comment type="caution">
    <text evidence="2">The sequence shown here is derived from an EMBL/GenBank/DDBJ whole genome shotgun (WGS) entry which is preliminary data.</text>
</comment>
<name>A0A6A4CT50_9STRA</name>
<evidence type="ECO:0000313" key="3">
    <source>
        <dbReference type="Proteomes" id="UP000434957"/>
    </source>
</evidence>
<keyword evidence="3" id="KW-1185">Reference proteome</keyword>
<evidence type="ECO:0000313" key="2">
    <source>
        <dbReference type="EMBL" id="KAE9291534.1"/>
    </source>
</evidence>
<organism evidence="2 3">
    <name type="scientific">Phytophthora rubi</name>
    <dbReference type="NCBI Taxonomy" id="129364"/>
    <lineage>
        <taxon>Eukaryota</taxon>
        <taxon>Sar</taxon>
        <taxon>Stramenopiles</taxon>
        <taxon>Oomycota</taxon>
        <taxon>Peronosporomycetes</taxon>
        <taxon>Peronosporales</taxon>
        <taxon>Peronosporaceae</taxon>
        <taxon>Phytophthora</taxon>
    </lineage>
</organism>
<protein>
    <submittedName>
        <fullName evidence="2">Uncharacterized protein</fullName>
    </submittedName>
</protein>
<dbReference type="AlphaFoldDB" id="A0A6A4CT50"/>
<evidence type="ECO:0000256" key="1">
    <source>
        <dbReference type="SAM" id="MobiDB-lite"/>
    </source>
</evidence>
<accession>A0A6A4CT50</accession>
<feature type="region of interest" description="Disordered" evidence="1">
    <location>
        <begin position="1"/>
        <end position="45"/>
    </location>
</feature>
<gene>
    <name evidence="2" type="ORF">PR003_g25006</name>
</gene>
<proteinExistence type="predicted"/>
<dbReference type="EMBL" id="QXFT01002915">
    <property type="protein sequence ID" value="KAE9291534.1"/>
    <property type="molecule type" value="Genomic_DNA"/>
</dbReference>
<sequence length="45" mass="4886">MGAAQSWCSGAKDREDTLLLPGKRRPNGFKHDHEVHAGGASLLRD</sequence>
<dbReference type="Proteomes" id="UP000434957">
    <property type="component" value="Unassembled WGS sequence"/>
</dbReference>